<proteinExistence type="predicted"/>
<evidence type="ECO:0000313" key="3">
    <source>
        <dbReference type="Proteomes" id="UP000770717"/>
    </source>
</evidence>
<protein>
    <submittedName>
        <fullName evidence="2">Uncharacterized protein</fullName>
    </submittedName>
</protein>
<reference evidence="2" key="1">
    <citation type="thesis" date="2020" institute="ProQuest LLC" country="789 East Eisenhower Parkway, Ann Arbor, MI, USA">
        <title>Comparative Genomics and Chromosome Evolution.</title>
        <authorList>
            <person name="Mudd A.B."/>
        </authorList>
    </citation>
    <scope>NUCLEOTIDE SEQUENCE</scope>
    <source>
        <strain evidence="2">HN-11 Male</strain>
        <tissue evidence="2">Kidney and liver</tissue>
    </source>
</reference>
<dbReference type="EMBL" id="WNTK01001465">
    <property type="protein sequence ID" value="KAG9467323.1"/>
    <property type="molecule type" value="Genomic_DNA"/>
</dbReference>
<sequence>MRMKGQIWGFSYKLQEEHNSHPQQIGTFHILPHCSAGSCGLQENGDTAGESVNPLLKCDVNSGGDSKKQPPCQVPQKIG</sequence>
<dbReference type="Proteomes" id="UP000770717">
    <property type="component" value="Unassembled WGS sequence"/>
</dbReference>
<comment type="caution">
    <text evidence="2">The sequence shown here is derived from an EMBL/GenBank/DDBJ whole genome shotgun (WGS) entry which is preliminary data.</text>
</comment>
<evidence type="ECO:0000313" key="2">
    <source>
        <dbReference type="EMBL" id="KAG9467323.1"/>
    </source>
</evidence>
<organism evidence="2 3">
    <name type="scientific">Eleutherodactylus coqui</name>
    <name type="common">Puerto Rican coqui</name>
    <dbReference type="NCBI Taxonomy" id="57060"/>
    <lineage>
        <taxon>Eukaryota</taxon>
        <taxon>Metazoa</taxon>
        <taxon>Chordata</taxon>
        <taxon>Craniata</taxon>
        <taxon>Vertebrata</taxon>
        <taxon>Euteleostomi</taxon>
        <taxon>Amphibia</taxon>
        <taxon>Batrachia</taxon>
        <taxon>Anura</taxon>
        <taxon>Neobatrachia</taxon>
        <taxon>Hyloidea</taxon>
        <taxon>Eleutherodactylidae</taxon>
        <taxon>Eleutherodactylinae</taxon>
        <taxon>Eleutherodactylus</taxon>
        <taxon>Eleutherodactylus</taxon>
    </lineage>
</organism>
<evidence type="ECO:0000256" key="1">
    <source>
        <dbReference type="SAM" id="MobiDB-lite"/>
    </source>
</evidence>
<name>A0A8J6EDV3_ELECQ</name>
<dbReference type="AlphaFoldDB" id="A0A8J6EDV3"/>
<keyword evidence="3" id="KW-1185">Reference proteome</keyword>
<feature type="region of interest" description="Disordered" evidence="1">
    <location>
        <begin position="60"/>
        <end position="79"/>
    </location>
</feature>
<gene>
    <name evidence="2" type="ORF">GDO78_015172</name>
</gene>
<accession>A0A8J6EDV3</accession>